<dbReference type="AlphaFoldDB" id="A0A176VNL2"/>
<evidence type="ECO:0000313" key="2">
    <source>
        <dbReference type="EMBL" id="OAE22498.1"/>
    </source>
</evidence>
<evidence type="ECO:0000313" key="3">
    <source>
        <dbReference type="Proteomes" id="UP000077202"/>
    </source>
</evidence>
<protein>
    <recommendedName>
        <fullName evidence="1">Reverse transcriptase Ty1/copia-type domain-containing protein</fullName>
    </recommendedName>
</protein>
<evidence type="ECO:0000259" key="1">
    <source>
        <dbReference type="Pfam" id="PF07727"/>
    </source>
</evidence>
<keyword evidence="3" id="KW-1185">Reference proteome</keyword>
<dbReference type="Pfam" id="PF07727">
    <property type="entry name" value="RVT_2"/>
    <property type="match status" value="2"/>
</dbReference>
<comment type="caution">
    <text evidence="2">The sequence shown here is derived from an EMBL/GenBank/DDBJ whole genome shotgun (WGS) entry which is preliminary data.</text>
</comment>
<dbReference type="EMBL" id="LVLJ01003178">
    <property type="protein sequence ID" value="OAE22498.1"/>
    <property type="molecule type" value="Genomic_DNA"/>
</dbReference>
<organism evidence="2 3">
    <name type="scientific">Marchantia polymorpha subsp. ruderalis</name>
    <dbReference type="NCBI Taxonomy" id="1480154"/>
    <lineage>
        <taxon>Eukaryota</taxon>
        <taxon>Viridiplantae</taxon>
        <taxon>Streptophyta</taxon>
        <taxon>Embryophyta</taxon>
        <taxon>Marchantiophyta</taxon>
        <taxon>Marchantiopsida</taxon>
        <taxon>Marchantiidae</taxon>
        <taxon>Marchantiales</taxon>
        <taxon>Marchantiaceae</taxon>
        <taxon>Marchantia</taxon>
    </lineage>
</organism>
<feature type="domain" description="Reverse transcriptase Ty1/copia-type" evidence="1">
    <location>
        <begin position="47"/>
        <end position="140"/>
    </location>
</feature>
<dbReference type="InterPro" id="IPR013103">
    <property type="entry name" value="RVT_2"/>
</dbReference>
<gene>
    <name evidence="2" type="ORF">AXG93_4697s1350</name>
</gene>
<sequence>MHNLDVKLAFLNSYLEEEVCVAQPPEFAVVGHERQVLKLSKALYDEQEVYTHGKRQKRVLLGMYVNDLIVIGADQGEVNAYKEEMKHSFKMNDLGCLNYYPGIKIKQQPGRITLLQVAYTAKLLEKAGMTNYNIVQVPMKNCLKLSKQSTTPHVDASYYRSIVASLRYLVHTRSDIGFTFGYVS</sequence>
<proteinExistence type="predicted"/>
<dbReference type="Proteomes" id="UP000077202">
    <property type="component" value="Unassembled WGS sequence"/>
</dbReference>
<feature type="domain" description="Reverse transcriptase Ty1/copia-type" evidence="1">
    <location>
        <begin position="1"/>
        <end position="44"/>
    </location>
</feature>
<reference evidence="2" key="1">
    <citation type="submission" date="2016-03" db="EMBL/GenBank/DDBJ databases">
        <title>Mechanisms controlling the formation of the plant cell surface in tip-growing cells are functionally conserved among land plants.</title>
        <authorList>
            <person name="Honkanen S."/>
            <person name="Jones V.A."/>
            <person name="Morieri G."/>
            <person name="Champion C."/>
            <person name="Hetherington A.J."/>
            <person name="Kelly S."/>
            <person name="Saint-Marcoux D."/>
            <person name="Proust H."/>
            <person name="Prescott H."/>
            <person name="Dolan L."/>
        </authorList>
    </citation>
    <scope>NUCLEOTIDE SEQUENCE [LARGE SCALE GENOMIC DNA]</scope>
    <source>
        <tissue evidence="2">Whole gametophyte</tissue>
    </source>
</reference>
<accession>A0A176VNL2</accession>
<name>A0A176VNL2_MARPO</name>